<feature type="transmembrane region" description="Helical" evidence="1">
    <location>
        <begin position="282"/>
        <end position="303"/>
    </location>
</feature>
<evidence type="ECO:0000313" key="3">
    <source>
        <dbReference type="Proteomes" id="UP001652503"/>
    </source>
</evidence>
<feature type="transmembrane region" description="Helical" evidence="1">
    <location>
        <begin position="353"/>
        <end position="369"/>
    </location>
</feature>
<feature type="transmembrane region" description="Helical" evidence="1">
    <location>
        <begin position="242"/>
        <end position="262"/>
    </location>
</feature>
<dbReference type="Gene3D" id="1.20.1740.10">
    <property type="entry name" value="Amino acid/polyamine transporter I"/>
    <property type="match status" value="1"/>
</dbReference>
<accession>A0ABT2Z339</accession>
<gene>
    <name evidence="2" type="ORF">OE647_11845</name>
</gene>
<name>A0ABT2Z339_9RHOB</name>
<feature type="transmembrane region" description="Helical" evidence="1">
    <location>
        <begin position="57"/>
        <end position="81"/>
    </location>
</feature>
<keyword evidence="1" id="KW-0812">Transmembrane</keyword>
<comment type="caution">
    <text evidence="2">The sequence shown here is derived from an EMBL/GenBank/DDBJ whole genome shotgun (WGS) entry which is preliminary data.</text>
</comment>
<dbReference type="EMBL" id="JAOWLA010000010">
    <property type="protein sequence ID" value="MCV2865417.1"/>
    <property type="molecule type" value="Genomic_DNA"/>
</dbReference>
<feature type="transmembrane region" description="Helical" evidence="1">
    <location>
        <begin position="6"/>
        <end position="21"/>
    </location>
</feature>
<feature type="transmembrane region" description="Helical" evidence="1">
    <location>
        <begin position="28"/>
        <end position="51"/>
    </location>
</feature>
<proteinExistence type="predicted"/>
<feature type="transmembrane region" description="Helical" evidence="1">
    <location>
        <begin position="101"/>
        <end position="125"/>
    </location>
</feature>
<feature type="transmembrane region" description="Helical" evidence="1">
    <location>
        <begin position="324"/>
        <end position="347"/>
    </location>
</feature>
<reference evidence="2 3" key="1">
    <citation type="submission" date="2022-10" db="EMBL/GenBank/DDBJ databases">
        <title>Defluviimonas sp. nov., isolated from ocean surface water.</title>
        <authorList>
            <person name="He W."/>
            <person name="Wang L."/>
            <person name="Zhang D.-F."/>
        </authorList>
    </citation>
    <scope>NUCLEOTIDE SEQUENCE [LARGE SCALE GENOMIC DNA]</scope>
    <source>
        <strain evidence="2 3">WL0075</strain>
    </source>
</reference>
<dbReference type="Proteomes" id="UP001652503">
    <property type="component" value="Unassembled WGS sequence"/>
</dbReference>
<feature type="transmembrane region" description="Helical" evidence="1">
    <location>
        <begin position="376"/>
        <end position="396"/>
    </location>
</feature>
<feature type="transmembrane region" description="Helical" evidence="1">
    <location>
        <begin position="166"/>
        <end position="187"/>
    </location>
</feature>
<keyword evidence="1" id="KW-1133">Transmembrane helix</keyword>
<dbReference type="RefSeq" id="WP_263721938.1">
    <property type="nucleotide sequence ID" value="NZ_JAOWLA010000010.1"/>
</dbReference>
<keyword evidence="3" id="KW-1185">Reference proteome</keyword>
<sequence>MLIDALILAAGLGTAGLLLWPRLARARLWGATVTPLASIIGSGFLVLGPVLEHSYGVYAPFVMALLCLAAYAFGGAIRFNITRRMDGKGHRSAAEERLETLASWALAFAYVISVAYYLNLFGAFAVSLTPFASALGGRIVTTAVFGVILATGWLHGFRALERMEQISVGIKLAIIAAMLAGLAFYFGGKLSDGGLVFDPPTLTGWPAVQLAFGLIVTVQGFETARYLGAEYDAPTRRQAMRIAQWLSTAIYLAYIGLIAYLFTPDEAQLSETAIIDMMRIVAPVLPGLLVAAALAAQFSAAVADTGGAGGLVSELTRGRIPTRSAYLVLVAAGLALTWAADIFAIIAYASRAFALYYAIQALIAAAGARETSRPQALAYAALAGLGAMMAIFGTSAE</sequence>
<evidence type="ECO:0008006" key="4">
    <source>
        <dbReference type="Google" id="ProtNLM"/>
    </source>
</evidence>
<keyword evidence="1" id="KW-0472">Membrane</keyword>
<evidence type="ECO:0000256" key="1">
    <source>
        <dbReference type="SAM" id="Phobius"/>
    </source>
</evidence>
<feature type="transmembrane region" description="Helical" evidence="1">
    <location>
        <begin position="202"/>
        <end position="221"/>
    </location>
</feature>
<protein>
    <recommendedName>
        <fullName evidence="4">Amino acid permease</fullName>
    </recommendedName>
</protein>
<feature type="transmembrane region" description="Helical" evidence="1">
    <location>
        <begin position="131"/>
        <end position="154"/>
    </location>
</feature>
<evidence type="ECO:0000313" key="2">
    <source>
        <dbReference type="EMBL" id="MCV2865417.1"/>
    </source>
</evidence>
<organism evidence="2 3">
    <name type="scientific">Albidovulum sediminicola</name>
    <dbReference type="NCBI Taxonomy" id="2984331"/>
    <lineage>
        <taxon>Bacteria</taxon>
        <taxon>Pseudomonadati</taxon>
        <taxon>Pseudomonadota</taxon>
        <taxon>Alphaproteobacteria</taxon>
        <taxon>Rhodobacterales</taxon>
        <taxon>Paracoccaceae</taxon>
        <taxon>Albidovulum</taxon>
    </lineage>
</organism>